<evidence type="ECO:0000313" key="3">
    <source>
        <dbReference type="Proteomes" id="UP000016637"/>
    </source>
</evidence>
<dbReference type="PATRIC" id="fig|1321820.3.peg.26"/>
<accession>U2SDA1</accession>
<dbReference type="eggNOG" id="COG0510">
    <property type="taxonomic scope" value="Bacteria"/>
</dbReference>
<name>U2SDA1_9BACL</name>
<keyword evidence="2" id="KW-0808">Transferase</keyword>
<dbReference type="InterPro" id="IPR011009">
    <property type="entry name" value="Kinase-like_dom_sf"/>
</dbReference>
<dbReference type="Proteomes" id="UP000016637">
    <property type="component" value="Unassembled WGS sequence"/>
</dbReference>
<evidence type="ECO:0000259" key="1">
    <source>
        <dbReference type="Pfam" id="PF01636"/>
    </source>
</evidence>
<organism evidence="2 3">
    <name type="scientific">Gemella bergeri ATCC 700627</name>
    <dbReference type="NCBI Taxonomy" id="1321820"/>
    <lineage>
        <taxon>Bacteria</taxon>
        <taxon>Bacillati</taxon>
        <taxon>Bacillota</taxon>
        <taxon>Bacilli</taxon>
        <taxon>Bacillales</taxon>
        <taxon>Gemellaceae</taxon>
        <taxon>Gemella</taxon>
    </lineage>
</organism>
<protein>
    <submittedName>
        <fullName evidence="2">Phosphotransferase enzyme family protein</fullName>
    </submittedName>
</protein>
<dbReference type="AlphaFoldDB" id="U2SDA1"/>
<comment type="caution">
    <text evidence="2">The sequence shown here is derived from an EMBL/GenBank/DDBJ whole genome shotgun (WGS) entry which is preliminary data.</text>
</comment>
<dbReference type="HOGENOM" id="CLU_093117_0_0_9"/>
<feature type="domain" description="Aminoglycoside phosphotransferase" evidence="1">
    <location>
        <begin position="43"/>
        <end position="213"/>
    </location>
</feature>
<dbReference type="GO" id="GO:0016740">
    <property type="term" value="F:transferase activity"/>
    <property type="evidence" value="ECO:0007669"/>
    <property type="project" value="UniProtKB-KW"/>
</dbReference>
<dbReference type="InterPro" id="IPR052077">
    <property type="entry name" value="CcrZ_PhaseVar_Mediator"/>
</dbReference>
<reference evidence="2 3" key="1">
    <citation type="submission" date="2013-08" db="EMBL/GenBank/DDBJ databases">
        <authorList>
            <person name="Weinstock G."/>
            <person name="Sodergren E."/>
            <person name="Wylie T."/>
            <person name="Fulton L."/>
            <person name="Fulton R."/>
            <person name="Fronick C."/>
            <person name="O'Laughlin M."/>
            <person name="Godfrey J."/>
            <person name="Miner T."/>
            <person name="Herter B."/>
            <person name="Appelbaum E."/>
            <person name="Cordes M."/>
            <person name="Lek S."/>
            <person name="Wollam A."/>
            <person name="Pepin K.H."/>
            <person name="Palsikar V.B."/>
            <person name="Mitreva M."/>
            <person name="Wilson R.K."/>
        </authorList>
    </citation>
    <scope>NUCLEOTIDE SEQUENCE [LARGE SCALE GENOMIC DNA]</scope>
    <source>
        <strain evidence="2 3">ATCC 700627</strain>
    </source>
</reference>
<dbReference type="Pfam" id="PF01636">
    <property type="entry name" value="APH"/>
    <property type="match status" value="1"/>
</dbReference>
<dbReference type="InterPro" id="IPR002575">
    <property type="entry name" value="Aminoglycoside_PTrfase"/>
</dbReference>
<dbReference type="PANTHER" id="PTHR40086">
    <property type="entry name" value="PHOSPHOTRANSFERASE YTMP-RELATED"/>
    <property type="match status" value="1"/>
</dbReference>
<evidence type="ECO:0000313" key="2">
    <source>
        <dbReference type="EMBL" id="ERK60702.1"/>
    </source>
</evidence>
<dbReference type="EMBL" id="AWVP01000002">
    <property type="protein sequence ID" value="ERK60702.1"/>
    <property type="molecule type" value="Genomic_DNA"/>
</dbReference>
<dbReference type="SUPFAM" id="SSF56112">
    <property type="entry name" value="Protein kinase-like (PK-like)"/>
    <property type="match status" value="1"/>
</dbReference>
<dbReference type="Gene3D" id="3.90.1200.10">
    <property type="match status" value="1"/>
</dbReference>
<keyword evidence="3" id="KW-1185">Reference proteome</keyword>
<dbReference type="PANTHER" id="PTHR40086:SF1">
    <property type="entry name" value="CELL CYCLE REGULATOR CCRZ"/>
    <property type="match status" value="1"/>
</dbReference>
<sequence>MMSKEYYQMGWTLDEHYEDDYFFSRDNHNYFIKKNTTPMIATLSAEGIVPKLRWTKRISNGDVLIAQDFENGRTLKRSDMTDKRIPKILKKVHTSIKLRKIMQAQGYKKETALSSLNNLKSLINSELRKNNNITNALNYLENNIPDDNVRYAPCHTDLNKDNWLLSDNGKLFLVDWEHSILGDPAIDISYILYKYIPQDNWSEWLDIYGEKPTLKYRNRLKWYITFQSLIMIVWYHEKRQLAEMNSWLVFLDSIFNKFI</sequence>
<gene>
    <name evidence="2" type="ORF">HMPREF1983_00026</name>
</gene>
<proteinExistence type="predicted"/>